<dbReference type="InterPro" id="IPR055357">
    <property type="entry name" value="LRR_At1g61320_AtMIF1"/>
</dbReference>
<gene>
    <name evidence="3" type="ORF">MIMGU_mgv1a024785mg</name>
</gene>
<name>A0A022PTG9_ERYGU</name>
<dbReference type="InterPro" id="IPR032675">
    <property type="entry name" value="LRR_dom_sf"/>
</dbReference>
<dbReference type="InterPro" id="IPR036047">
    <property type="entry name" value="F-box-like_dom_sf"/>
</dbReference>
<dbReference type="Proteomes" id="UP000030748">
    <property type="component" value="Unassembled WGS sequence"/>
</dbReference>
<reference evidence="3 4" key="1">
    <citation type="journal article" date="2013" name="Proc. Natl. Acad. Sci. U.S.A.">
        <title>Fine-scale variation in meiotic recombination in Mimulus inferred from population shotgun sequencing.</title>
        <authorList>
            <person name="Hellsten U."/>
            <person name="Wright K.M."/>
            <person name="Jenkins J."/>
            <person name="Shu S."/>
            <person name="Yuan Y."/>
            <person name="Wessler S.R."/>
            <person name="Schmutz J."/>
            <person name="Willis J.H."/>
            <person name="Rokhsar D.S."/>
        </authorList>
    </citation>
    <scope>NUCLEOTIDE SEQUENCE [LARGE SCALE GENOMIC DNA]</scope>
    <source>
        <strain evidence="4">cv. DUN x IM62</strain>
    </source>
</reference>
<dbReference type="Pfam" id="PF23622">
    <property type="entry name" value="LRR_At1g61320_AtMIF1"/>
    <property type="match status" value="1"/>
</dbReference>
<evidence type="ECO:0000313" key="4">
    <source>
        <dbReference type="Proteomes" id="UP000030748"/>
    </source>
</evidence>
<dbReference type="PANTHER" id="PTHR34145">
    <property type="entry name" value="OS02G0105600 PROTEIN"/>
    <property type="match status" value="1"/>
</dbReference>
<dbReference type="SUPFAM" id="SSF81383">
    <property type="entry name" value="F-box domain"/>
    <property type="match status" value="1"/>
</dbReference>
<dbReference type="Pfam" id="PF00646">
    <property type="entry name" value="F-box"/>
    <property type="match status" value="1"/>
</dbReference>
<dbReference type="Gene3D" id="3.80.10.10">
    <property type="entry name" value="Ribonuclease Inhibitor"/>
    <property type="match status" value="1"/>
</dbReference>
<dbReference type="InterPro" id="IPR001810">
    <property type="entry name" value="F-box_dom"/>
</dbReference>
<dbReference type="PANTHER" id="PTHR34145:SF68">
    <property type="entry name" value="FBD DOMAIN-CONTAINING PROTEIN"/>
    <property type="match status" value="1"/>
</dbReference>
<dbReference type="EMBL" id="KI632337">
    <property type="protein sequence ID" value="EYU18113.1"/>
    <property type="molecule type" value="Genomic_DNA"/>
</dbReference>
<dbReference type="CDD" id="cd22160">
    <property type="entry name" value="F-box_AtFBL13-like"/>
    <property type="match status" value="1"/>
</dbReference>
<dbReference type="SUPFAM" id="SSF52047">
    <property type="entry name" value="RNI-like"/>
    <property type="match status" value="1"/>
</dbReference>
<protein>
    <recommendedName>
        <fullName evidence="5">F-box domain-containing protein</fullName>
    </recommendedName>
</protein>
<evidence type="ECO:0000313" key="3">
    <source>
        <dbReference type="EMBL" id="EYU18113.1"/>
    </source>
</evidence>
<organism evidence="3 4">
    <name type="scientific">Erythranthe guttata</name>
    <name type="common">Yellow monkey flower</name>
    <name type="synonym">Mimulus guttatus</name>
    <dbReference type="NCBI Taxonomy" id="4155"/>
    <lineage>
        <taxon>Eukaryota</taxon>
        <taxon>Viridiplantae</taxon>
        <taxon>Streptophyta</taxon>
        <taxon>Embryophyta</taxon>
        <taxon>Tracheophyta</taxon>
        <taxon>Spermatophyta</taxon>
        <taxon>Magnoliopsida</taxon>
        <taxon>eudicotyledons</taxon>
        <taxon>Gunneridae</taxon>
        <taxon>Pentapetalae</taxon>
        <taxon>asterids</taxon>
        <taxon>lamiids</taxon>
        <taxon>Lamiales</taxon>
        <taxon>Phrymaceae</taxon>
        <taxon>Erythranthe</taxon>
    </lineage>
</organism>
<sequence>MTISFNDDDRISRLPDDILVDILSLLRPDKAARTSVLSSRWINLWKHTPSLHFNGSLKFEQRKCVKMVNSVIQSHKSPTLKKFRITFPLDRPDSTNLLTRWLEFAFFRQRHFPEVYNIAPRSSTLSEFKSLKSLSFKGVNVSGRAIEFLLRNCPRLEQLIVSHSQDKTSKIEVCGSSLVLKHLKIAYCSALESLKISAPSLTSLGLTSLEGVLLENVPMLVDVSVNCDYYSPISIKKLFSVTSRCISQLETLKLGMLWFPTRKGNDELGTFPQMPKLKKLFIEYGPFDEATVTTLAYFTSASPYLQEFVLENKYKNAKPENIRMDDVAASGRFRHEHIKVFKFRGYHGRPIDDAIVACVLENFVVLEKIIIDPSGVSSLDIFSRLETEKTARESAKQHLQPQLPHRVEL</sequence>
<proteinExistence type="predicted"/>
<evidence type="ECO:0000259" key="2">
    <source>
        <dbReference type="Pfam" id="PF23622"/>
    </source>
</evidence>
<feature type="domain" description="At1g61320/AtMIF1 LRR" evidence="2">
    <location>
        <begin position="123"/>
        <end position="374"/>
    </location>
</feature>
<feature type="non-terminal residue" evidence="3">
    <location>
        <position position="409"/>
    </location>
</feature>
<accession>A0A022PTG9</accession>
<evidence type="ECO:0000259" key="1">
    <source>
        <dbReference type="Pfam" id="PF00646"/>
    </source>
</evidence>
<dbReference type="eggNOG" id="ENOG502RYMX">
    <property type="taxonomic scope" value="Eukaryota"/>
</dbReference>
<dbReference type="STRING" id="4155.A0A022PTG9"/>
<dbReference type="InterPro" id="IPR053781">
    <property type="entry name" value="F-box_AtFBL13-like"/>
</dbReference>
<feature type="domain" description="F-box" evidence="1">
    <location>
        <begin position="11"/>
        <end position="49"/>
    </location>
</feature>
<dbReference type="AlphaFoldDB" id="A0A022PTG9"/>
<evidence type="ECO:0008006" key="5">
    <source>
        <dbReference type="Google" id="ProtNLM"/>
    </source>
</evidence>
<keyword evidence="4" id="KW-1185">Reference proteome</keyword>
<dbReference type="InterPro" id="IPR053772">
    <property type="entry name" value="At1g61320/At1g61330-like"/>
</dbReference>